<evidence type="ECO:0000313" key="1">
    <source>
        <dbReference type="EMBL" id="KAK7680228.1"/>
    </source>
</evidence>
<comment type="caution">
    <text evidence="1">The sequence shown here is derived from an EMBL/GenBank/DDBJ whole genome shotgun (WGS) entry which is preliminary data.</text>
</comment>
<reference evidence="1 2" key="1">
    <citation type="submission" date="2022-09" db="EMBL/GenBank/DDBJ databases">
        <authorList>
            <person name="Palmer J.M."/>
        </authorList>
    </citation>
    <scope>NUCLEOTIDE SEQUENCE [LARGE SCALE GENOMIC DNA]</scope>
    <source>
        <strain evidence="1 2">DSM 7382</strain>
    </source>
</reference>
<proteinExistence type="predicted"/>
<gene>
    <name evidence="1" type="ORF">QCA50_016737</name>
</gene>
<protein>
    <submittedName>
        <fullName evidence="1">Uncharacterized protein</fullName>
    </submittedName>
</protein>
<keyword evidence="2" id="KW-1185">Reference proteome</keyword>
<organism evidence="1 2">
    <name type="scientific">Cerrena zonata</name>
    <dbReference type="NCBI Taxonomy" id="2478898"/>
    <lineage>
        <taxon>Eukaryota</taxon>
        <taxon>Fungi</taxon>
        <taxon>Dikarya</taxon>
        <taxon>Basidiomycota</taxon>
        <taxon>Agaricomycotina</taxon>
        <taxon>Agaricomycetes</taxon>
        <taxon>Polyporales</taxon>
        <taxon>Cerrenaceae</taxon>
        <taxon>Cerrena</taxon>
    </lineage>
</organism>
<evidence type="ECO:0000313" key="2">
    <source>
        <dbReference type="Proteomes" id="UP001385951"/>
    </source>
</evidence>
<dbReference type="Proteomes" id="UP001385951">
    <property type="component" value="Unassembled WGS sequence"/>
</dbReference>
<dbReference type="AlphaFoldDB" id="A0AAW0FEU6"/>
<sequence length="90" mass="10494">MLHMNRAIDSDSEDEHNQHQTAALAALLVLGADESCRLRSARWHHHYLTWLELLPNAQFITPWRHLHQTQSNHAYVTTMGIDITTFQYIC</sequence>
<name>A0AAW0FEU6_9APHY</name>
<accession>A0AAW0FEU6</accession>
<dbReference type="EMBL" id="JASBNA010000051">
    <property type="protein sequence ID" value="KAK7680228.1"/>
    <property type="molecule type" value="Genomic_DNA"/>
</dbReference>